<evidence type="ECO:0000313" key="2">
    <source>
        <dbReference type="Proteomes" id="UP000708208"/>
    </source>
</evidence>
<dbReference type="EMBL" id="CAJVCH010426764">
    <property type="protein sequence ID" value="CAG7818655.1"/>
    <property type="molecule type" value="Genomic_DNA"/>
</dbReference>
<feature type="non-terminal residue" evidence="1">
    <location>
        <position position="1"/>
    </location>
</feature>
<dbReference type="AlphaFoldDB" id="A0A8J2KP68"/>
<accession>A0A8J2KP68</accession>
<reference evidence="1" key="1">
    <citation type="submission" date="2021-06" db="EMBL/GenBank/DDBJ databases">
        <authorList>
            <person name="Hodson N. C."/>
            <person name="Mongue J. A."/>
            <person name="Jaron S. K."/>
        </authorList>
    </citation>
    <scope>NUCLEOTIDE SEQUENCE</scope>
</reference>
<evidence type="ECO:0000313" key="1">
    <source>
        <dbReference type="EMBL" id="CAG7818655.1"/>
    </source>
</evidence>
<proteinExistence type="predicted"/>
<sequence>SCSLHVLKAILLTIELVPEDEDSNNFRCSCNAVFISSDLLRRLASLHSDEDTRESPAD</sequence>
<organism evidence="1 2">
    <name type="scientific">Allacma fusca</name>
    <dbReference type="NCBI Taxonomy" id="39272"/>
    <lineage>
        <taxon>Eukaryota</taxon>
        <taxon>Metazoa</taxon>
        <taxon>Ecdysozoa</taxon>
        <taxon>Arthropoda</taxon>
        <taxon>Hexapoda</taxon>
        <taxon>Collembola</taxon>
        <taxon>Symphypleona</taxon>
        <taxon>Sminthuridae</taxon>
        <taxon>Allacma</taxon>
    </lineage>
</organism>
<dbReference type="Proteomes" id="UP000708208">
    <property type="component" value="Unassembled WGS sequence"/>
</dbReference>
<protein>
    <submittedName>
        <fullName evidence="1">Uncharacterized protein</fullName>
    </submittedName>
</protein>
<comment type="caution">
    <text evidence="1">The sequence shown here is derived from an EMBL/GenBank/DDBJ whole genome shotgun (WGS) entry which is preliminary data.</text>
</comment>
<name>A0A8J2KP68_9HEXA</name>
<gene>
    <name evidence="1" type="ORF">AFUS01_LOCUS29142</name>
</gene>
<keyword evidence="2" id="KW-1185">Reference proteome</keyword>